<gene>
    <name evidence="1" type="ORF">GCM10009710_00650</name>
</gene>
<sequence length="128" mass="14010">MFTVSWRLADGTAGDVEVRGRDRFSFGRHGCTVDLDVPGLSREALVIRDTAPGPIVFRGQRDNGAFVALVTLIGYRRWLEEGTAANLTADANRVELHLGGEVVFTADISFGIRPRPFQRLLPESAPTV</sequence>
<evidence type="ECO:0000313" key="2">
    <source>
        <dbReference type="Proteomes" id="UP001501057"/>
    </source>
</evidence>
<dbReference type="EMBL" id="BAAAME010000001">
    <property type="protein sequence ID" value="GAA1723763.1"/>
    <property type="molecule type" value="Genomic_DNA"/>
</dbReference>
<dbReference type="Proteomes" id="UP001501057">
    <property type="component" value="Unassembled WGS sequence"/>
</dbReference>
<comment type="caution">
    <text evidence="1">The sequence shown here is derived from an EMBL/GenBank/DDBJ whole genome shotgun (WGS) entry which is preliminary data.</text>
</comment>
<dbReference type="RefSeq" id="WP_344196489.1">
    <property type="nucleotide sequence ID" value="NZ_BAAAME010000001.1"/>
</dbReference>
<accession>A0ABN2JDZ0</accession>
<proteinExistence type="predicted"/>
<keyword evidence="2" id="KW-1185">Reference proteome</keyword>
<evidence type="ECO:0000313" key="1">
    <source>
        <dbReference type="EMBL" id="GAA1723763.1"/>
    </source>
</evidence>
<name>A0ABN2JDZ0_9ACTN</name>
<organism evidence="1 2">
    <name type="scientific">Aeromicrobium alkaliterrae</name>
    <dbReference type="NCBI Taxonomy" id="302168"/>
    <lineage>
        <taxon>Bacteria</taxon>
        <taxon>Bacillati</taxon>
        <taxon>Actinomycetota</taxon>
        <taxon>Actinomycetes</taxon>
        <taxon>Propionibacteriales</taxon>
        <taxon>Nocardioidaceae</taxon>
        <taxon>Aeromicrobium</taxon>
    </lineage>
</organism>
<reference evidence="2" key="1">
    <citation type="journal article" date="2019" name="Int. J. Syst. Evol. Microbiol.">
        <title>The Global Catalogue of Microorganisms (GCM) 10K type strain sequencing project: providing services to taxonomists for standard genome sequencing and annotation.</title>
        <authorList>
            <consortium name="The Broad Institute Genomics Platform"/>
            <consortium name="The Broad Institute Genome Sequencing Center for Infectious Disease"/>
            <person name="Wu L."/>
            <person name="Ma J."/>
        </authorList>
    </citation>
    <scope>NUCLEOTIDE SEQUENCE [LARGE SCALE GENOMIC DNA]</scope>
    <source>
        <strain evidence="2">JCM 13518</strain>
    </source>
</reference>
<protein>
    <submittedName>
        <fullName evidence="1">Uncharacterized protein</fullName>
    </submittedName>
</protein>